<name>A0A8H7ZN58_9FUNG</name>
<feature type="compositionally biased region" description="Basic and acidic residues" evidence="1">
    <location>
        <begin position="21"/>
        <end position="33"/>
    </location>
</feature>
<organism evidence="2 3">
    <name type="scientific">Olpidium bornovanus</name>
    <dbReference type="NCBI Taxonomy" id="278681"/>
    <lineage>
        <taxon>Eukaryota</taxon>
        <taxon>Fungi</taxon>
        <taxon>Fungi incertae sedis</taxon>
        <taxon>Olpidiomycota</taxon>
        <taxon>Olpidiomycotina</taxon>
        <taxon>Olpidiomycetes</taxon>
        <taxon>Olpidiales</taxon>
        <taxon>Olpidiaceae</taxon>
        <taxon>Olpidium</taxon>
    </lineage>
</organism>
<evidence type="ECO:0000256" key="1">
    <source>
        <dbReference type="SAM" id="MobiDB-lite"/>
    </source>
</evidence>
<feature type="non-terminal residue" evidence="2">
    <location>
        <position position="553"/>
    </location>
</feature>
<dbReference type="AlphaFoldDB" id="A0A8H7ZN58"/>
<feature type="compositionally biased region" description="Basic and acidic residues" evidence="1">
    <location>
        <begin position="528"/>
        <end position="542"/>
    </location>
</feature>
<feature type="region of interest" description="Disordered" evidence="1">
    <location>
        <begin position="161"/>
        <end position="248"/>
    </location>
</feature>
<evidence type="ECO:0000313" key="2">
    <source>
        <dbReference type="EMBL" id="KAG5456235.1"/>
    </source>
</evidence>
<dbReference type="EMBL" id="JAEFCI010012051">
    <property type="protein sequence ID" value="KAG5456235.1"/>
    <property type="molecule type" value="Genomic_DNA"/>
</dbReference>
<protein>
    <submittedName>
        <fullName evidence="2">Uncharacterized protein</fullName>
    </submittedName>
</protein>
<accession>A0A8H7ZN58</accession>
<feature type="region of interest" description="Disordered" evidence="1">
    <location>
        <begin position="267"/>
        <end position="323"/>
    </location>
</feature>
<dbReference type="Proteomes" id="UP000673691">
    <property type="component" value="Unassembled WGS sequence"/>
</dbReference>
<feature type="compositionally biased region" description="Acidic residues" evidence="1">
    <location>
        <begin position="215"/>
        <end position="232"/>
    </location>
</feature>
<feature type="region of interest" description="Disordered" evidence="1">
    <location>
        <begin position="514"/>
        <end position="553"/>
    </location>
</feature>
<feature type="compositionally biased region" description="Basic residues" evidence="1">
    <location>
        <begin position="414"/>
        <end position="434"/>
    </location>
</feature>
<proteinExistence type="predicted"/>
<gene>
    <name evidence="2" type="ORF">BJ554DRAFT_4076</name>
</gene>
<evidence type="ECO:0000313" key="3">
    <source>
        <dbReference type="Proteomes" id="UP000673691"/>
    </source>
</evidence>
<reference evidence="2 3" key="1">
    <citation type="journal article" name="Sci. Rep.">
        <title>Genome-scale phylogenetic analyses confirm Olpidium as the closest living zoosporic fungus to the non-flagellated, terrestrial fungi.</title>
        <authorList>
            <person name="Chang Y."/>
            <person name="Rochon D."/>
            <person name="Sekimoto S."/>
            <person name="Wang Y."/>
            <person name="Chovatia M."/>
            <person name="Sandor L."/>
            <person name="Salamov A."/>
            <person name="Grigoriev I.V."/>
            <person name="Stajich J.E."/>
            <person name="Spatafora J.W."/>
        </authorList>
    </citation>
    <scope>NUCLEOTIDE SEQUENCE [LARGE SCALE GENOMIC DNA]</scope>
    <source>
        <strain evidence="2">S191</strain>
    </source>
</reference>
<feature type="compositionally biased region" description="Basic and acidic residues" evidence="1">
    <location>
        <begin position="447"/>
        <end position="462"/>
    </location>
</feature>
<feature type="region of interest" description="Disordered" evidence="1">
    <location>
        <begin position="1"/>
        <end position="65"/>
    </location>
</feature>
<sequence>MGTIEDNSDRWRTPTHTHIRGPPDPRVRLVPRREHLHRAHLSGRTGPGNPPPHRHGRGRGGGGGAFSSTGINAANSRGLGTLLDKLEREHKRDSGAFLLRTGHLNHNAMNREFEARCGQGDPGTERVGLWREHARRAKSKEIRQRRKGVLRLQRRAEVLQEEQRLEREEERAKRAPSAKSAGGGGEPGAEDNLASDGDQPEELRSENNSAKPETDDGEAEGGVDHSDVEDEKDPFLTGDPEGAAARAKPVAPKLMDLLKQYDYLKSATRSVSPPSVREDGEEDADGRKKAGRVSPGAYERGRGCLPSLTASHHGLSTSTLPEGTTRSELYQALRRFDRDVIEREYKYKYRNHRTLREREEVLARVGFRCCNYENALGPRRPRAGRELRAVVRPSGRVLRLLRPAHRLVPGVRPAARRGQARVRRHHRAVPRLRRGAQLPPRQGPKAARPEREPPDAEAREKAQQGPRGGDSAPQVHERDVRLSAWQILPRAPARTSGKRFSFLSSTRHFCDSPLLATPRLQTQNGAPEETRDVRDVPAENRGGRNQGIKGVRP</sequence>
<feature type="compositionally biased region" description="Polar residues" evidence="1">
    <location>
        <begin position="308"/>
        <end position="323"/>
    </location>
</feature>
<feature type="region of interest" description="Disordered" evidence="1">
    <location>
        <begin position="411"/>
        <end position="476"/>
    </location>
</feature>
<feature type="compositionally biased region" description="Basic and acidic residues" evidence="1">
    <location>
        <begin position="161"/>
        <end position="173"/>
    </location>
</feature>
<keyword evidence="3" id="KW-1185">Reference proteome</keyword>
<comment type="caution">
    <text evidence="2">The sequence shown here is derived from an EMBL/GenBank/DDBJ whole genome shotgun (WGS) entry which is preliminary data.</text>
</comment>